<feature type="transmembrane region" description="Helical" evidence="7">
    <location>
        <begin position="88"/>
        <end position="106"/>
    </location>
</feature>
<dbReference type="PANTHER" id="PTHR30619:SF1">
    <property type="entry name" value="RECOMBINATION PROTEIN 2"/>
    <property type="match status" value="1"/>
</dbReference>
<feature type="transmembrane region" description="Helical" evidence="7">
    <location>
        <begin position="500"/>
        <end position="522"/>
    </location>
</feature>
<feature type="transmembrane region" description="Helical" evidence="7">
    <location>
        <begin position="333"/>
        <end position="351"/>
    </location>
</feature>
<evidence type="ECO:0000256" key="2">
    <source>
        <dbReference type="ARBA" id="ARBA00022475"/>
    </source>
</evidence>
<keyword evidence="11" id="KW-1185">Reference proteome</keyword>
<dbReference type="CDD" id="cd07731">
    <property type="entry name" value="ComA-like_MBL-fold"/>
    <property type="match status" value="1"/>
</dbReference>
<evidence type="ECO:0000313" key="11">
    <source>
        <dbReference type="Proteomes" id="UP001501251"/>
    </source>
</evidence>
<dbReference type="Pfam" id="PF03772">
    <property type="entry name" value="Competence"/>
    <property type="match status" value="1"/>
</dbReference>
<feature type="transmembrane region" description="Helical" evidence="7">
    <location>
        <begin position="357"/>
        <end position="373"/>
    </location>
</feature>
<evidence type="ECO:0000313" key="10">
    <source>
        <dbReference type="EMBL" id="GAA4199972.1"/>
    </source>
</evidence>
<feature type="transmembrane region" description="Helical" evidence="7">
    <location>
        <begin position="380"/>
        <end position="397"/>
    </location>
</feature>
<feature type="region of interest" description="Disordered" evidence="6">
    <location>
        <begin position="837"/>
        <end position="895"/>
    </location>
</feature>
<evidence type="ECO:0000259" key="9">
    <source>
        <dbReference type="Pfam" id="PF03772"/>
    </source>
</evidence>
<organism evidence="10 11">
    <name type="scientific">Streptosporangium oxazolinicum</name>
    <dbReference type="NCBI Taxonomy" id="909287"/>
    <lineage>
        <taxon>Bacteria</taxon>
        <taxon>Bacillati</taxon>
        <taxon>Actinomycetota</taxon>
        <taxon>Actinomycetes</taxon>
        <taxon>Streptosporangiales</taxon>
        <taxon>Streptosporangiaceae</taxon>
        <taxon>Streptosporangium</taxon>
    </lineage>
</organism>
<dbReference type="EMBL" id="BAABAQ010000010">
    <property type="protein sequence ID" value="GAA4199972.1"/>
    <property type="molecule type" value="Genomic_DNA"/>
</dbReference>
<dbReference type="Proteomes" id="UP001501251">
    <property type="component" value="Unassembled WGS sequence"/>
</dbReference>
<dbReference type="SUPFAM" id="SSF56281">
    <property type="entry name" value="Metallo-hydrolase/oxidoreductase"/>
    <property type="match status" value="1"/>
</dbReference>
<protein>
    <submittedName>
        <fullName evidence="10">ComEC/Rec2 family competence protein</fullName>
    </submittedName>
</protein>
<comment type="subcellular location">
    <subcellularLocation>
        <location evidence="1">Cell membrane</location>
        <topology evidence="1">Multi-pass membrane protein</topology>
    </subcellularLocation>
</comment>
<feature type="transmembrane region" description="Helical" evidence="7">
    <location>
        <begin position="64"/>
        <end position="82"/>
    </location>
</feature>
<feature type="transmembrane region" description="Helical" evidence="7">
    <location>
        <begin position="403"/>
        <end position="420"/>
    </location>
</feature>
<evidence type="ECO:0000256" key="5">
    <source>
        <dbReference type="ARBA" id="ARBA00023136"/>
    </source>
</evidence>
<dbReference type="InterPro" id="IPR052159">
    <property type="entry name" value="Competence_DNA_uptake"/>
</dbReference>
<evidence type="ECO:0000256" key="4">
    <source>
        <dbReference type="ARBA" id="ARBA00022989"/>
    </source>
</evidence>
<feature type="domain" description="Metallo-beta-lactamase" evidence="8">
    <location>
        <begin position="586"/>
        <end position="764"/>
    </location>
</feature>
<feature type="compositionally biased region" description="Low complexity" evidence="6">
    <location>
        <begin position="838"/>
        <end position="856"/>
    </location>
</feature>
<keyword evidence="3 7" id="KW-0812">Transmembrane</keyword>
<proteinExistence type="predicted"/>
<dbReference type="InterPro" id="IPR001279">
    <property type="entry name" value="Metallo-B-lactamas"/>
</dbReference>
<name>A0ABP8B7T6_9ACTN</name>
<feature type="transmembrane region" description="Helical" evidence="7">
    <location>
        <begin position="304"/>
        <end position="326"/>
    </location>
</feature>
<feature type="transmembrane region" description="Helical" evidence="7">
    <location>
        <begin position="118"/>
        <end position="137"/>
    </location>
</feature>
<dbReference type="Gene3D" id="3.60.15.10">
    <property type="entry name" value="Ribonuclease Z/Hydroxyacylglutathione hydrolase-like"/>
    <property type="match status" value="1"/>
</dbReference>
<dbReference type="Pfam" id="PF00753">
    <property type="entry name" value="Lactamase_B"/>
    <property type="match status" value="1"/>
</dbReference>
<dbReference type="InterPro" id="IPR036866">
    <property type="entry name" value="RibonucZ/Hydroxyglut_hydro"/>
</dbReference>
<feature type="transmembrane region" description="Helical" evidence="7">
    <location>
        <begin position="552"/>
        <end position="573"/>
    </location>
</feature>
<keyword evidence="5 7" id="KW-0472">Membrane</keyword>
<feature type="region of interest" description="Disordered" evidence="6">
    <location>
        <begin position="21"/>
        <end position="41"/>
    </location>
</feature>
<dbReference type="PANTHER" id="PTHR30619">
    <property type="entry name" value="DNA INTERNALIZATION/COMPETENCE PROTEIN COMEC/REC2"/>
    <property type="match status" value="1"/>
</dbReference>
<feature type="transmembrane region" description="Helical" evidence="7">
    <location>
        <begin position="528"/>
        <end position="545"/>
    </location>
</feature>
<dbReference type="InterPro" id="IPR035681">
    <property type="entry name" value="ComA-like_MBL"/>
</dbReference>
<accession>A0ABP8B7T6</accession>
<keyword evidence="4 7" id="KW-1133">Transmembrane helix</keyword>
<evidence type="ECO:0000256" key="7">
    <source>
        <dbReference type="SAM" id="Phobius"/>
    </source>
</evidence>
<evidence type="ECO:0000259" key="8">
    <source>
        <dbReference type="Pfam" id="PF00753"/>
    </source>
</evidence>
<keyword evidence="2" id="KW-1003">Cell membrane</keyword>
<evidence type="ECO:0000256" key="1">
    <source>
        <dbReference type="ARBA" id="ARBA00004651"/>
    </source>
</evidence>
<sequence length="895" mass="89568">MSDTPIARAVMTRFAKVGGFGGPGRLGGSDGPRGSGGPDGSGGFGGFGVSRGLDGFGKGRRAHATHLVLPAAASWVTALVLLGRSAVTGAVTAGLLAAGALAVAVLTRAQGAAERRNAVIAVLGCAAAVAGSVAFRVHAVGTGPVAELAGRNALAVAEVVVTDDPRETGRRGGPFPRESFVVPARVESVGTGAGRVALRAPVALFVSGTGWRSLLPSQRVEVTGRFAPADPGELLAAVVLVRGAPRVLSGPSWEQRAAGALRSGLREAADVLPPAQRGLLPGLVVGDVSRMDEQVKADFKEAGLSHLLAVSGANLAIVAGAAVALARVAGLPLAARAVLAMSAMVAFAVVARPSPSVLRALLMGGVAALALGTGRSRDGVAALSVTVLGLVFFVPGLARSYGFALSVSATAGILVLAPGWRDRLSTRMPRWLAEATAVAAAAQVAVTPVLVLMSGQLAPVAIPANLLAGPAVAPATLLGFAVALIAPLHMGLAQSLVRPAGLATGWIIEVAGQAAGFPLGVISWPGGVTGLLLLAGAVPLAVLVLRHRRPRLIALAALAGLVLALTVAAPIVARWPPRGWLLVACDVGQGDALIVAAGPGRAVVVDAGPDPVGVDRCLRSMGVGEVPLVILTHPHLDHVGGLDGVFRGRAVGAVMVTPHGAGERDGARLSDDLARRQVVEWAARPGVSWRFGPSELTVVGPVAEAPPPGAGEGAAVNNASVVVHVRWAVGAALLSGDIETEAQAELLRRGLPPAEILKVPHHGSGRYDPAFLAASGARAALISVGADNGYGHPAPSTLAALQRLGARVYRTDLAGDLAVVVRDGALAVVARGRGDPLAGGPAHPHPAGVAGPVAGPGRPGRGGAARVSSPSRPGGGTRCPRRRRRPTGCSARNGT</sequence>
<evidence type="ECO:0000256" key="6">
    <source>
        <dbReference type="SAM" id="MobiDB-lite"/>
    </source>
</evidence>
<feature type="domain" description="ComEC/Rec2-related protein" evidence="9">
    <location>
        <begin position="283"/>
        <end position="548"/>
    </location>
</feature>
<comment type="caution">
    <text evidence="10">The sequence shown here is derived from an EMBL/GenBank/DDBJ whole genome shotgun (WGS) entry which is preliminary data.</text>
</comment>
<evidence type="ECO:0000256" key="3">
    <source>
        <dbReference type="ARBA" id="ARBA00022692"/>
    </source>
</evidence>
<dbReference type="NCBIfam" id="TIGR00360">
    <property type="entry name" value="ComEC_N-term"/>
    <property type="match status" value="1"/>
</dbReference>
<gene>
    <name evidence="10" type="ORF">GCM10022252_52530</name>
</gene>
<reference evidence="11" key="1">
    <citation type="journal article" date="2019" name="Int. J. Syst. Evol. Microbiol.">
        <title>The Global Catalogue of Microorganisms (GCM) 10K type strain sequencing project: providing services to taxonomists for standard genome sequencing and annotation.</title>
        <authorList>
            <consortium name="The Broad Institute Genomics Platform"/>
            <consortium name="The Broad Institute Genome Sequencing Center for Infectious Disease"/>
            <person name="Wu L."/>
            <person name="Ma J."/>
        </authorList>
    </citation>
    <scope>NUCLEOTIDE SEQUENCE [LARGE SCALE GENOMIC DNA]</scope>
    <source>
        <strain evidence="11">JCM 17388</strain>
    </source>
</reference>
<dbReference type="InterPro" id="IPR004477">
    <property type="entry name" value="ComEC_N"/>
</dbReference>
<feature type="transmembrane region" description="Helical" evidence="7">
    <location>
        <begin position="466"/>
        <end position="488"/>
    </location>
</feature>
<feature type="transmembrane region" description="Helical" evidence="7">
    <location>
        <begin position="432"/>
        <end position="454"/>
    </location>
</feature>